<proteinExistence type="predicted"/>
<dbReference type="AlphaFoldDB" id="A0A3E5B8F0"/>
<evidence type="ECO:0000313" key="1">
    <source>
        <dbReference type="EMBL" id="RGN33857.1"/>
    </source>
</evidence>
<protein>
    <recommendedName>
        <fullName evidence="3">Phage morphogenesis protein</fullName>
    </recommendedName>
</protein>
<dbReference type="InterPro" id="IPR006522">
    <property type="entry name" value="Phage_virion_morphogenesis"/>
</dbReference>
<sequence length="189" mass="21675">MNIQEFNRIILKKQKQLSDLMHRKMPVLAGNLAKRHIEEDFRKGGFTHNGFHKWQETKRQKSGGKGAGSRYGPLLSGRKYLSGSIEYAPGDAQVTVFTRVPYAAIHNWGGVLHPSVTPKMRKFAWAQHYWEAGKDKKKDTFWKRLALTKKEKLTVTIPQRQFMPATPGPELTKKVSGKFEQEIEKIINS</sequence>
<evidence type="ECO:0000313" key="2">
    <source>
        <dbReference type="Proteomes" id="UP000260983"/>
    </source>
</evidence>
<comment type="caution">
    <text evidence="1">The sequence shown here is derived from an EMBL/GenBank/DDBJ whole genome shotgun (WGS) entry which is preliminary data.</text>
</comment>
<accession>A0A3E5B8F0</accession>
<gene>
    <name evidence="1" type="ORF">DXB65_15365</name>
</gene>
<dbReference type="EMBL" id="QSUL01000010">
    <property type="protein sequence ID" value="RGN33857.1"/>
    <property type="molecule type" value="Genomic_DNA"/>
</dbReference>
<dbReference type="Pfam" id="PF05069">
    <property type="entry name" value="Phage_tail_S"/>
    <property type="match status" value="1"/>
</dbReference>
<dbReference type="Proteomes" id="UP000260983">
    <property type="component" value="Unassembled WGS sequence"/>
</dbReference>
<evidence type="ECO:0008006" key="3">
    <source>
        <dbReference type="Google" id="ProtNLM"/>
    </source>
</evidence>
<dbReference type="RefSeq" id="WP_117724763.1">
    <property type="nucleotide sequence ID" value="NZ_QSUL01000010.1"/>
</dbReference>
<organism evidence="1 2">
    <name type="scientific">Bacteroides oleiciplenus</name>
    <dbReference type="NCBI Taxonomy" id="626931"/>
    <lineage>
        <taxon>Bacteria</taxon>
        <taxon>Pseudomonadati</taxon>
        <taxon>Bacteroidota</taxon>
        <taxon>Bacteroidia</taxon>
        <taxon>Bacteroidales</taxon>
        <taxon>Bacteroidaceae</taxon>
        <taxon>Bacteroides</taxon>
    </lineage>
</organism>
<name>A0A3E5B8F0_9BACE</name>
<reference evidence="1 2" key="1">
    <citation type="submission" date="2018-08" db="EMBL/GenBank/DDBJ databases">
        <title>A genome reference for cultivated species of the human gut microbiota.</title>
        <authorList>
            <person name="Zou Y."/>
            <person name="Xue W."/>
            <person name="Luo G."/>
        </authorList>
    </citation>
    <scope>NUCLEOTIDE SEQUENCE [LARGE SCALE GENOMIC DNA]</scope>
    <source>
        <strain evidence="1 2">OM05-15BH</strain>
    </source>
</reference>